<evidence type="ECO:0000256" key="4">
    <source>
        <dbReference type="ARBA" id="ARBA00023002"/>
    </source>
</evidence>
<organism evidence="7 8">
    <name type="scientific">Novosphingobium bradum</name>
    <dbReference type="NCBI Taxonomy" id="1737444"/>
    <lineage>
        <taxon>Bacteria</taxon>
        <taxon>Pseudomonadati</taxon>
        <taxon>Pseudomonadota</taxon>
        <taxon>Alphaproteobacteria</taxon>
        <taxon>Sphingomonadales</taxon>
        <taxon>Sphingomonadaceae</taxon>
        <taxon>Novosphingobium</taxon>
    </lineage>
</organism>
<dbReference type="Proteomes" id="UP001595604">
    <property type="component" value="Unassembled WGS sequence"/>
</dbReference>
<reference evidence="8" key="1">
    <citation type="journal article" date="2019" name="Int. J. Syst. Evol. Microbiol.">
        <title>The Global Catalogue of Microorganisms (GCM) 10K type strain sequencing project: providing services to taxonomists for standard genome sequencing and annotation.</title>
        <authorList>
            <consortium name="The Broad Institute Genomics Platform"/>
            <consortium name="The Broad Institute Genome Sequencing Center for Infectious Disease"/>
            <person name="Wu L."/>
            <person name="Ma J."/>
        </authorList>
    </citation>
    <scope>NUCLEOTIDE SEQUENCE [LARGE SCALE GENOMIC DNA]</scope>
    <source>
        <strain evidence="8">KCTC 42984</strain>
    </source>
</reference>
<proteinExistence type="inferred from homology"/>
<dbReference type="EMBL" id="JBHRTQ010000010">
    <property type="protein sequence ID" value="MFC3174964.1"/>
    <property type="molecule type" value="Genomic_DNA"/>
</dbReference>
<dbReference type="Pfam" id="PF02668">
    <property type="entry name" value="TauD"/>
    <property type="match status" value="1"/>
</dbReference>
<keyword evidence="5" id="KW-0408">Iron</keyword>
<evidence type="ECO:0000259" key="6">
    <source>
        <dbReference type="Pfam" id="PF02668"/>
    </source>
</evidence>
<comment type="caution">
    <text evidence="7">The sequence shown here is derived from an EMBL/GenBank/DDBJ whole genome shotgun (WGS) entry which is preliminary data.</text>
</comment>
<dbReference type="Gene3D" id="3.60.130.10">
    <property type="entry name" value="Clavaminate synthase-like"/>
    <property type="match status" value="1"/>
</dbReference>
<evidence type="ECO:0000256" key="5">
    <source>
        <dbReference type="ARBA" id="ARBA00023004"/>
    </source>
</evidence>
<dbReference type="InterPro" id="IPR003819">
    <property type="entry name" value="TauD/TfdA-like"/>
</dbReference>
<dbReference type="GO" id="GO:0051213">
    <property type="term" value="F:dioxygenase activity"/>
    <property type="evidence" value="ECO:0007669"/>
    <property type="project" value="UniProtKB-KW"/>
</dbReference>
<accession>A0ABV7IQM6</accession>
<evidence type="ECO:0000256" key="3">
    <source>
        <dbReference type="ARBA" id="ARBA00022964"/>
    </source>
</evidence>
<keyword evidence="8" id="KW-1185">Reference proteome</keyword>
<evidence type="ECO:0000313" key="7">
    <source>
        <dbReference type="EMBL" id="MFC3174964.1"/>
    </source>
</evidence>
<name>A0ABV7IQM6_9SPHN</name>
<keyword evidence="3 7" id="KW-0223">Dioxygenase</keyword>
<dbReference type="PANTHER" id="PTHR43779:SF3">
    <property type="entry name" value="(3R)-3-[(CARBOXYMETHYL)AMINO]FATTY ACID OXYGENASE_DECARBOXYLASE"/>
    <property type="match status" value="1"/>
</dbReference>
<comment type="similarity">
    <text evidence="1">Belongs to the TfdA dioxygenase family.</text>
</comment>
<evidence type="ECO:0000313" key="8">
    <source>
        <dbReference type="Proteomes" id="UP001595604"/>
    </source>
</evidence>
<dbReference type="InterPro" id="IPR042098">
    <property type="entry name" value="TauD-like_sf"/>
</dbReference>
<gene>
    <name evidence="7" type="ORF">ACFOD9_11960</name>
</gene>
<protein>
    <submittedName>
        <fullName evidence="7">TauD/TfdA dioxygenase family protein</fullName>
    </submittedName>
</protein>
<dbReference type="PANTHER" id="PTHR43779">
    <property type="entry name" value="DIOXYGENASE RV0097-RELATED"/>
    <property type="match status" value="1"/>
</dbReference>
<keyword evidence="4" id="KW-0560">Oxidoreductase</keyword>
<evidence type="ECO:0000256" key="2">
    <source>
        <dbReference type="ARBA" id="ARBA00022723"/>
    </source>
</evidence>
<evidence type="ECO:0000256" key="1">
    <source>
        <dbReference type="ARBA" id="ARBA00005896"/>
    </source>
</evidence>
<dbReference type="RefSeq" id="WP_379510341.1">
    <property type="nucleotide sequence ID" value="NZ_JBHRTQ010000010.1"/>
</dbReference>
<feature type="domain" description="TauD/TfdA-like" evidence="6">
    <location>
        <begin position="6"/>
        <end position="293"/>
    </location>
</feature>
<dbReference type="SUPFAM" id="SSF51197">
    <property type="entry name" value="Clavaminate synthase-like"/>
    <property type="match status" value="1"/>
</dbReference>
<sequence>MPGYRITPLADGLGFGATVSGLTLAQLQDEGVRRAIHDLWIDKGVVLFRDGEDSPAMQSAVSACFGQNQQHLFPEVRVEGNPDLVTVKYWRGNGTIVEIDGKAIGGWLPWHSDLAYSARINRGGVLRPIELPARGGGKTGFIDQIAAWDRLPAALQARIDGLHAVYVMDLNPEHMRFGRPAQVRLIEEAPSFHGIQQREWEFPRILHPMVYEQRETGRKVLNVSPWFCAGIYELGGREGEALMHEVVAHCTDPALAYYHDWQPGDMVAWDNWRTLHSATGVDPDDRRLMHRTTIFGDYALGRVLEHHQSATFDV</sequence>
<keyword evidence="2" id="KW-0479">Metal-binding</keyword>
<dbReference type="InterPro" id="IPR051178">
    <property type="entry name" value="TfdA_dioxygenase"/>
</dbReference>